<dbReference type="RefSeq" id="WP_189130656.1">
    <property type="nucleotide sequence ID" value="NZ_BMMS01000005.1"/>
</dbReference>
<name>A0A917ZL65_9ACTN</name>
<dbReference type="Proteomes" id="UP000641932">
    <property type="component" value="Unassembled WGS sequence"/>
</dbReference>
<dbReference type="AlphaFoldDB" id="A0A917ZL65"/>
<proteinExistence type="predicted"/>
<dbReference type="EMBL" id="BMMS01000005">
    <property type="protein sequence ID" value="GGO83855.1"/>
    <property type="molecule type" value="Genomic_DNA"/>
</dbReference>
<evidence type="ECO:0000313" key="1">
    <source>
        <dbReference type="EMBL" id="GGO83855.1"/>
    </source>
</evidence>
<reference evidence="1" key="1">
    <citation type="journal article" date="2014" name="Int. J. Syst. Evol. Microbiol.">
        <title>Complete genome sequence of Corynebacterium casei LMG S-19264T (=DSM 44701T), isolated from a smear-ripened cheese.</title>
        <authorList>
            <consortium name="US DOE Joint Genome Institute (JGI-PGF)"/>
            <person name="Walter F."/>
            <person name="Albersmeier A."/>
            <person name="Kalinowski J."/>
            <person name="Ruckert C."/>
        </authorList>
    </citation>
    <scope>NUCLEOTIDE SEQUENCE</scope>
    <source>
        <strain evidence="1">CGMCC 4.7201</strain>
    </source>
</reference>
<protein>
    <submittedName>
        <fullName evidence="1">Uncharacterized protein</fullName>
    </submittedName>
</protein>
<accession>A0A917ZL65</accession>
<organism evidence="1 2">
    <name type="scientific">Wenjunlia tyrosinilytica</name>
    <dbReference type="NCBI Taxonomy" id="1544741"/>
    <lineage>
        <taxon>Bacteria</taxon>
        <taxon>Bacillati</taxon>
        <taxon>Actinomycetota</taxon>
        <taxon>Actinomycetes</taxon>
        <taxon>Kitasatosporales</taxon>
        <taxon>Streptomycetaceae</taxon>
        <taxon>Wenjunlia</taxon>
    </lineage>
</organism>
<gene>
    <name evidence="1" type="ORF">GCM10012280_13980</name>
</gene>
<reference evidence="1" key="2">
    <citation type="submission" date="2020-09" db="EMBL/GenBank/DDBJ databases">
        <authorList>
            <person name="Sun Q."/>
            <person name="Zhou Y."/>
        </authorList>
    </citation>
    <scope>NUCLEOTIDE SEQUENCE</scope>
    <source>
        <strain evidence="1">CGMCC 4.7201</strain>
    </source>
</reference>
<comment type="caution">
    <text evidence="1">The sequence shown here is derived from an EMBL/GenBank/DDBJ whole genome shotgun (WGS) entry which is preliminary data.</text>
</comment>
<evidence type="ECO:0000313" key="2">
    <source>
        <dbReference type="Proteomes" id="UP000641932"/>
    </source>
</evidence>
<keyword evidence="2" id="KW-1185">Reference proteome</keyword>
<sequence>MRMLLRASMDTERANEAFKNGTMGRTIEKVAQKVHPEAAYFTTIDGKRTALFVFDMQDSSQMPSIAEPLFSEFGAYITFEPVMNSEDLAKGLGAT</sequence>